<dbReference type="PROSITE" id="PS50222">
    <property type="entry name" value="EF_HAND_2"/>
    <property type="match status" value="2"/>
</dbReference>
<proteinExistence type="predicted"/>
<dbReference type="Gene3D" id="1.10.238.10">
    <property type="entry name" value="EF-hand"/>
    <property type="match status" value="1"/>
</dbReference>
<comment type="caution">
    <text evidence="2">The sequence shown here is derived from an EMBL/GenBank/DDBJ whole genome shotgun (WGS) entry which is preliminary data.</text>
</comment>
<feature type="domain" description="EF-hand" evidence="1">
    <location>
        <begin position="132"/>
        <end position="167"/>
    </location>
</feature>
<dbReference type="RefSeq" id="WP_344152851.1">
    <property type="nucleotide sequence ID" value="NZ_BAAABV010000006.1"/>
</dbReference>
<protein>
    <submittedName>
        <fullName evidence="2">EF-hand domain-containing protein</fullName>
    </submittedName>
</protein>
<dbReference type="SMART" id="SM00054">
    <property type="entry name" value="EFh"/>
    <property type="match status" value="2"/>
</dbReference>
<feature type="domain" description="EF-hand" evidence="1">
    <location>
        <begin position="96"/>
        <end position="131"/>
    </location>
</feature>
<accession>A0ABN0V3T7</accession>
<gene>
    <name evidence="2" type="ORF">GCM10010302_09600</name>
</gene>
<dbReference type="Pfam" id="PF13202">
    <property type="entry name" value="EF-hand_5"/>
    <property type="match status" value="2"/>
</dbReference>
<dbReference type="Proteomes" id="UP001501867">
    <property type="component" value="Unassembled WGS sequence"/>
</dbReference>
<reference evidence="2 3" key="1">
    <citation type="journal article" date="2019" name="Int. J. Syst. Evol. Microbiol.">
        <title>The Global Catalogue of Microorganisms (GCM) 10K type strain sequencing project: providing services to taxonomists for standard genome sequencing and annotation.</title>
        <authorList>
            <consortium name="The Broad Institute Genomics Platform"/>
            <consortium name="The Broad Institute Genome Sequencing Center for Infectious Disease"/>
            <person name="Wu L."/>
            <person name="Ma J."/>
        </authorList>
    </citation>
    <scope>NUCLEOTIDE SEQUENCE [LARGE SCALE GENOMIC DNA]</scope>
    <source>
        <strain evidence="2 3">JCM 4505</strain>
    </source>
</reference>
<dbReference type="CDD" id="cd00051">
    <property type="entry name" value="EFh"/>
    <property type="match status" value="1"/>
</dbReference>
<dbReference type="InterPro" id="IPR011992">
    <property type="entry name" value="EF-hand-dom_pair"/>
</dbReference>
<evidence type="ECO:0000313" key="3">
    <source>
        <dbReference type="Proteomes" id="UP001501867"/>
    </source>
</evidence>
<dbReference type="SUPFAM" id="SSF47473">
    <property type="entry name" value="EF-hand"/>
    <property type="match status" value="1"/>
</dbReference>
<dbReference type="PROSITE" id="PS00018">
    <property type="entry name" value="EF_HAND_1"/>
    <property type="match status" value="2"/>
</dbReference>
<organism evidence="2 3">
    <name type="scientific">Streptomyces polychromogenes</name>
    <dbReference type="NCBI Taxonomy" id="67342"/>
    <lineage>
        <taxon>Bacteria</taxon>
        <taxon>Bacillati</taxon>
        <taxon>Actinomycetota</taxon>
        <taxon>Actinomycetes</taxon>
        <taxon>Kitasatosporales</taxon>
        <taxon>Streptomycetaceae</taxon>
        <taxon>Streptomyces</taxon>
    </lineage>
</organism>
<keyword evidence="3" id="KW-1185">Reference proteome</keyword>
<dbReference type="EMBL" id="BAAABV010000006">
    <property type="protein sequence ID" value="GAA0274055.1"/>
    <property type="molecule type" value="Genomic_DNA"/>
</dbReference>
<dbReference type="InterPro" id="IPR018247">
    <property type="entry name" value="EF_Hand_1_Ca_BS"/>
</dbReference>
<dbReference type="InterPro" id="IPR002048">
    <property type="entry name" value="EF_hand_dom"/>
</dbReference>
<evidence type="ECO:0000259" key="1">
    <source>
        <dbReference type="PROSITE" id="PS50222"/>
    </source>
</evidence>
<evidence type="ECO:0000313" key="2">
    <source>
        <dbReference type="EMBL" id="GAA0274055.1"/>
    </source>
</evidence>
<sequence>MDILREKISHGFDLLDADGDGALTEADHVIMGDRAADQLGYARGSAEHARMVDAYVAVWRDLHAPYVGGAGGRMTKREFVTSTLTLAADPEAAATTVGALARAFFAIADADGDGRVSRTEFDAFQRSHFPGIGQADLDAAFAHLDRDGDGALDPAEFESAVVEYWSSTDPAAPGNWWMGRPDARA</sequence>
<name>A0ABN0V3T7_9ACTN</name>